<accession>A0ABD7HI36</accession>
<dbReference type="EMBL" id="QXBN01000030">
    <property type="protein sequence ID" value="RIT29576.1"/>
    <property type="molecule type" value="Genomic_DNA"/>
</dbReference>
<organism evidence="1 2">
    <name type="scientific">Mycobacteroides abscessus</name>
    <dbReference type="NCBI Taxonomy" id="36809"/>
    <lineage>
        <taxon>Bacteria</taxon>
        <taxon>Bacillati</taxon>
        <taxon>Actinomycetota</taxon>
        <taxon>Actinomycetes</taxon>
        <taxon>Mycobacteriales</taxon>
        <taxon>Mycobacteriaceae</taxon>
        <taxon>Mycobacteroides</taxon>
    </lineage>
</organism>
<comment type="caution">
    <text evidence="1">The sequence shown here is derived from an EMBL/GenBank/DDBJ whole genome shotgun (WGS) entry which is preliminary data.</text>
</comment>
<evidence type="ECO:0000313" key="2">
    <source>
        <dbReference type="Proteomes" id="UP000284557"/>
    </source>
</evidence>
<proteinExistence type="predicted"/>
<dbReference type="AlphaFoldDB" id="A0ABD7HI36"/>
<protein>
    <submittedName>
        <fullName evidence="1">Uncharacterized protein</fullName>
    </submittedName>
</protein>
<dbReference type="Proteomes" id="UP000284557">
    <property type="component" value="Unassembled WGS sequence"/>
</dbReference>
<name>A0ABD7HI36_9MYCO</name>
<gene>
    <name evidence="1" type="ORF">D2E76_24980</name>
</gene>
<sequence>MTGSLADGSVTCMADEKTVTVIPAPLGLTLLDPQGGPALPIVALEVEVDGYERTVTPLYLGESGRAVPVPPGMRIGMSEHWTPVAATTELPLESSFQV</sequence>
<evidence type="ECO:0000313" key="1">
    <source>
        <dbReference type="EMBL" id="RIT29576.1"/>
    </source>
</evidence>
<reference evidence="1 2" key="1">
    <citation type="submission" date="2018-08" db="EMBL/GenBank/DDBJ databases">
        <title>Linezolid Resistance in Mycobacterium abscessus: MIC Distribution and Comprehensive Investigation of Resistance Mechanisms.</title>
        <authorList>
            <person name="Ye M."/>
            <person name="Xu L."/>
            <person name="Zou Y."/>
            <person name="Li B."/>
            <person name="Guo Q."/>
            <person name="Zhang Y."/>
            <person name="Zhan M."/>
            <person name="Xu B."/>
            <person name="Yu F."/>
            <person name="Zhang Z."/>
            <person name="Chu H."/>
        </authorList>
    </citation>
    <scope>NUCLEOTIDE SEQUENCE [LARGE SCALE GENOMIC DNA]</scope>
    <source>
        <strain evidence="1 2">G143</strain>
    </source>
</reference>